<keyword evidence="3 7" id="KW-0479">Metal-binding</keyword>
<feature type="binding site" evidence="7">
    <location>
        <position position="219"/>
    </location>
    <ligand>
        <name>Zn(2+)</name>
        <dbReference type="ChEBI" id="CHEBI:29105"/>
        <label>2</label>
    </ligand>
</feature>
<dbReference type="InterPro" id="IPR036264">
    <property type="entry name" value="Bact_exopeptidase_dim_dom"/>
</dbReference>
<dbReference type="Pfam" id="PF07687">
    <property type="entry name" value="M20_dimer"/>
    <property type="match status" value="1"/>
</dbReference>
<dbReference type="HOGENOM" id="CLU_021802_11_0_1"/>
<reference evidence="11" key="2">
    <citation type="submission" date="2015-01" db="EMBL/GenBank/DDBJ databases">
        <title>Evolutionary Origins and Diversification of the Mycorrhizal Mutualists.</title>
        <authorList>
            <consortium name="DOE Joint Genome Institute"/>
            <consortium name="Mycorrhizal Genomics Consortium"/>
            <person name="Kohler A."/>
            <person name="Kuo A."/>
            <person name="Nagy L.G."/>
            <person name="Floudas D."/>
            <person name="Copeland A."/>
            <person name="Barry K.W."/>
            <person name="Cichocki N."/>
            <person name="Veneault-Fourrey C."/>
            <person name="LaButti K."/>
            <person name="Lindquist E.A."/>
            <person name="Lipzen A."/>
            <person name="Lundell T."/>
            <person name="Morin E."/>
            <person name="Murat C."/>
            <person name="Riley R."/>
            <person name="Ohm R."/>
            <person name="Sun H."/>
            <person name="Tunlid A."/>
            <person name="Henrissat B."/>
            <person name="Grigoriev I.V."/>
            <person name="Hibbett D.S."/>
            <person name="Martin F."/>
        </authorList>
    </citation>
    <scope>NUCLEOTIDE SEQUENCE [LARGE SCALE GENOMIC DNA]</scope>
    <source>
        <strain evidence="11">Marx 270</strain>
    </source>
</reference>
<feature type="binding site" evidence="7">
    <location>
        <position position="184"/>
    </location>
    <ligand>
        <name>Zn(2+)</name>
        <dbReference type="ChEBI" id="CHEBI:29105"/>
        <label>2</label>
    </ligand>
</feature>
<feature type="region of interest" description="Disordered" evidence="8">
    <location>
        <begin position="1"/>
        <end position="24"/>
    </location>
</feature>
<dbReference type="STRING" id="870435.A0A0C3KDD0"/>
<dbReference type="OrthoDB" id="3064516at2759"/>
<evidence type="ECO:0000256" key="5">
    <source>
        <dbReference type="ARBA" id="ARBA00022833"/>
    </source>
</evidence>
<evidence type="ECO:0000256" key="4">
    <source>
        <dbReference type="ARBA" id="ARBA00022801"/>
    </source>
</evidence>
<dbReference type="GO" id="GO:0000328">
    <property type="term" value="C:fungal-type vacuole lumen"/>
    <property type="evidence" value="ECO:0007669"/>
    <property type="project" value="TreeGrafter"/>
</dbReference>
<keyword evidence="2" id="KW-0645">Protease</keyword>
<evidence type="ECO:0000259" key="9">
    <source>
        <dbReference type="Pfam" id="PF07687"/>
    </source>
</evidence>
<feature type="active site" evidence="6">
    <location>
        <position position="186"/>
    </location>
</feature>
<dbReference type="Pfam" id="PF01546">
    <property type="entry name" value="Peptidase_M20"/>
    <property type="match status" value="1"/>
</dbReference>
<name>A0A0C3KDD0_PISTI</name>
<evidence type="ECO:0000256" key="6">
    <source>
        <dbReference type="PIRSR" id="PIRSR037217-1"/>
    </source>
</evidence>
<dbReference type="InParanoid" id="A0A0C3KDD0"/>
<dbReference type="PIRSF" id="PIRSF037217">
    <property type="entry name" value="Carboxypeptidase_S"/>
    <property type="match status" value="1"/>
</dbReference>
<dbReference type="Gene3D" id="3.40.630.10">
    <property type="entry name" value="Zn peptidases"/>
    <property type="match status" value="1"/>
</dbReference>
<feature type="binding site" evidence="7">
    <location>
        <position position="572"/>
    </location>
    <ligand>
        <name>Zn(2+)</name>
        <dbReference type="ChEBI" id="CHEBI:29105"/>
        <label>1</label>
    </ligand>
</feature>
<feature type="active site" description="Proton acceptor" evidence="6">
    <location>
        <position position="253"/>
    </location>
</feature>
<organism evidence="10 11">
    <name type="scientific">Pisolithus tinctorius Marx 270</name>
    <dbReference type="NCBI Taxonomy" id="870435"/>
    <lineage>
        <taxon>Eukaryota</taxon>
        <taxon>Fungi</taxon>
        <taxon>Dikarya</taxon>
        <taxon>Basidiomycota</taxon>
        <taxon>Agaricomycotina</taxon>
        <taxon>Agaricomycetes</taxon>
        <taxon>Agaricomycetidae</taxon>
        <taxon>Boletales</taxon>
        <taxon>Sclerodermatineae</taxon>
        <taxon>Pisolithaceae</taxon>
        <taxon>Pisolithus</taxon>
    </lineage>
</organism>
<keyword evidence="4" id="KW-0378">Hydrolase</keyword>
<dbReference type="AlphaFoldDB" id="A0A0C3KDD0"/>
<evidence type="ECO:0000313" key="10">
    <source>
        <dbReference type="EMBL" id="KIO07632.1"/>
    </source>
</evidence>
<evidence type="ECO:0000256" key="1">
    <source>
        <dbReference type="ARBA" id="ARBA00006247"/>
    </source>
</evidence>
<dbReference type="InterPro" id="IPR017141">
    <property type="entry name" value="Pept_M20_carboxypep"/>
</dbReference>
<protein>
    <recommendedName>
        <fullName evidence="9">Peptidase M20 dimerisation domain-containing protein</fullName>
    </recommendedName>
</protein>
<evidence type="ECO:0000313" key="11">
    <source>
        <dbReference type="Proteomes" id="UP000054217"/>
    </source>
</evidence>
<dbReference type="GO" id="GO:0004181">
    <property type="term" value="F:metallocarboxypeptidase activity"/>
    <property type="evidence" value="ECO:0007669"/>
    <property type="project" value="InterPro"/>
</dbReference>
<dbReference type="PROSITE" id="PS00759">
    <property type="entry name" value="ARGE_DAPE_CPG2_2"/>
    <property type="match status" value="1"/>
</dbReference>
<dbReference type="FunFam" id="3.40.630.10:FF:000027">
    <property type="entry name" value="N-fatty-acyl-amino acid synthase/hydrolase PM20D1"/>
    <property type="match status" value="1"/>
</dbReference>
<dbReference type="GO" id="GO:0046872">
    <property type="term" value="F:metal ion binding"/>
    <property type="evidence" value="ECO:0007669"/>
    <property type="project" value="UniProtKB-KW"/>
</dbReference>
<dbReference type="Proteomes" id="UP000054217">
    <property type="component" value="Unassembled WGS sequence"/>
</dbReference>
<feature type="binding site" evidence="7">
    <location>
        <position position="254"/>
    </location>
    <ligand>
        <name>Zn(2+)</name>
        <dbReference type="ChEBI" id="CHEBI:29105"/>
        <label>1</label>
    </ligand>
</feature>
<evidence type="ECO:0000256" key="2">
    <source>
        <dbReference type="ARBA" id="ARBA00022670"/>
    </source>
</evidence>
<dbReference type="InterPro" id="IPR047177">
    <property type="entry name" value="Pept_M20A"/>
</dbReference>
<proteinExistence type="inferred from homology"/>
<dbReference type="GO" id="GO:0051603">
    <property type="term" value="P:proteolysis involved in protein catabolic process"/>
    <property type="evidence" value="ECO:0007669"/>
    <property type="project" value="TreeGrafter"/>
</dbReference>
<dbReference type="FunCoup" id="A0A0C3KDD0">
    <property type="interactions" value="10"/>
</dbReference>
<gene>
    <name evidence="10" type="ORF">M404DRAFT_997809</name>
</gene>
<evidence type="ECO:0000256" key="8">
    <source>
        <dbReference type="SAM" id="MobiDB-lite"/>
    </source>
</evidence>
<dbReference type="InterPro" id="IPR011650">
    <property type="entry name" value="Peptidase_M20_dimer"/>
</dbReference>
<dbReference type="SUPFAM" id="SSF53187">
    <property type="entry name" value="Zn-dependent exopeptidases"/>
    <property type="match status" value="1"/>
</dbReference>
<dbReference type="CDD" id="cd05674">
    <property type="entry name" value="M20_yscS"/>
    <property type="match status" value="1"/>
</dbReference>
<dbReference type="EMBL" id="KN831959">
    <property type="protein sequence ID" value="KIO07632.1"/>
    <property type="molecule type" value="Genomic_DNA"/>
</dbReference>
<dbReference type="PROSITE" id="PS00758">
    <property type="entry name" value="ARGE_DAPE_CPG2_1"/>
    <property type="match status" value="1"/>
</dbReference>
<evidence type="ECO:0000256" key="7">
    <source>
        <dbReference type="PIRSR" id="PIRSR037217-2"/>
    </source>
</evidence>
<feature type="binding site" evidence="7">
    <location>
        <position position="219"/>
    </location>
    <ligand>
        <name>Zn(2+)</name>
        <dbReference type="ChEBI" id="CHEBI:29105"/>
        <label>1</label>
    </ligand>
</feature>
<reference evidence="10 11" key="1">
    <citation type="submission" date="2014-04" db="EMBL/GenBank/DDBJ databases">
        <authorList>
            <consortium name="DOE Joint Genome Institute"/>
            <person name="Kuo A."/>
            <person name="Kohler A."/>
            <person name="Costa M.D."/>
            <person name="Nagy L.G."/>
            <person name="Floudas D."/>
            <person name="Copeland A."/>
            <person name="Barry K.W."/>
            <person name="Cichocki N."/>
            <person name="Veneault-Fourrey C."/>
            <person name="LaButti K."/>
            <person name="Lindquist E.A."/>
            <person name="Lipzen A."/>
            <person name="Lundell T."/>
            <person name="Morin E."/>
            <person name="Murat C."/>
            <person name="Sun H."/>
            <person name="Tunlid A."/>
            <person name="Henrissat B."/>
            <person name="Grigoriev I.V."/>
            <person name="Hibbett D.S."/>
            <person name="Martin F."/>
            <person name="Nordberg H.P."/>
            <person name="Cantor M.N."/>
            <person name="Hua S.X."/>
        </authorList>
    </citation>
    <scope>NUCLEOTIDE SEQUENCE [LARGE SCALE GENOMIC DNA]</scope>
    <source>
        <strain evidence="10 11">Marx 270</strain>
    </source>
</reference>
<feature type="domain" description="Peptidase M20 dimerisation" evidence="9">
    <location>
        <begin position="300"/>
        <end position="449"/>
    </location>
</feature>
<dbReference type="InterPro" id="IPR001261">
    <property type="entry name" value="ArgE/DapE_CS"/>
</dbReference>
<dbReference type="SUPFAM" id="SSF55031">
    <property type="entry name" value="Bacterial exopeptidase dimerisation domain"/>
    <property type="match status" value="1"/>
</dbReference>
<keyword evidence="11" id="KW-1185">Reference proteome</keyword>
<keyword evidence="5 7" id="KW-0862">Zinc</keyword>
<sequence length="603" mass="65951">MTAKETWKISTATGPLPDPVSTRPSVSRRPARIALIALLAAVGLLANYNVRHYSWERHAASHNSTHSNPHTFANVCPQAPELIPQRNFDTWENLSATYDTDAFKSKAVDWLSKAVQVPTESYDYYGPVGTDPRWEKFHAFHAYLQQAFPFVHATLELTNVNTYGLIFVWKGSDEELKPLLLAGHQDVVPVEPATINDWLHPPFSGHFDGTHIWGRGSCDDKSGIIGIMATIETMLAGGFEPTRTVVLAFGFDEESRGTHGAKTLAVKLEEMFGANGYAMLVDEGSGYDEQYGRVIATPSIAEKGYLDVHIEVTTPGGHSSLPPPHTSIGILAQMLVKLEANPFKAQLARNSPIYKSAQCLAAHAPDLPEHLRKDIFASAYSDEALHAAENALFANLAFKNLVGTTQAIDIVQGGVKVNALPEQAWAVVNHRISTESSITQTKARDIDLLKPLASKFNLAYTAFGESIRYDDHFTVPSTYGNLTLSEAFGKVGLEPAPVTPTEGDDAAPYTILSGSIKAAFNRHRGIEGDVDAVVVSPGVLSGNTDTTYYWKLTPHIIRYGHVMKGSSFCRIHTVNEAMSIDNFVEIIRYHTALMLNVDESALP</sequence>
<evidence type="ECO:0000256" key="3">
    <source>
        <dbReference type="ARBA" id="ARBA00022723"/>
    </source>
</evidence>
<dbReference type="PANTHER" id="PTHR45962">
    <property type="entry name" value="N-FATTY-ACYL-AMINO ACID SYNTHASE/HYDROLASE PM20D1"/>
    <property type="match status" value="1"/>
</dbReference>
<accession>A0A0C3KDD0</accession>
<dbReference type="PANTHER" id="PTHR45962:SF1">
    <property type="entry name" value="N-FATTY-ACYL-AMINO ACID SYNTHASE_HYDROLASE PM20D1"/>
    <property type="match status" value="1"/>
</dbReference>
<dbReference type="InterPro" id="IPR002933">
    <property type="entry name" value="Peptidase_M20"/>
</dbReference>
<dbReference type="Gene3D" id="3.30.70.360">
    <property type="match status" value="1"/>
</dbReference>
<feature type="binding site" evidence="7">
    <location>
        <position position="282"/>
    </location>
    <ligand>
        <name>Zn(2+)</name>
        <dbReference type="ChEBI" id="CHEBI:29105"/>
        <label>2</label>
    </ligand>
</feature>
<comment type="similarity">
    <text evidence="1">Belongs to the peptidase M20A family.</text>
</comment>